<organism evidence="1">
    <name type="scientific">Podoviridae sp. ctW0z17</name>
    <dbReference type="NCBI Taxonomy" id="2825254"/>
    <lineage>
        <taxon>Viruses</taxon>
        <taxon>Duplodnaviria</taxon>
        <taxon>Heunggongvirae</taxon>
        <taxon>Uroviricota</taxon>
        <taxon>Caudoviricetes</taxon>
    </lineage>
</organism>
<reference evidence="1" key="1">
    <citation type="journal article" date="2021" name="Proc. Natl. Acad. Sci. U.S.A.">
        <title>A Catalog of Tens of Thousands of Viruses from Human Metagenomes Reveals Hidden Associations with Chronic Diseases.</title>
        <authorList>
            <person name="Tisza M.J."/>
            <person name="Buck C.B."/>
        </authorList>
    </citation>
    <scope>NUCLEOTIDE SEQUENCE</scope>
    <source>
        <strain evidence="1">CtW0z17</strain>
    </source>
</reference>
<accession>A0A8S5UXS7</accession>
<sequence length="43" mass="4761">MTKHETVYTLLFIFAAGFLWQLGCALAEVFVEWQIWGGGVIGG</sequence>
<proteinExistence type="predicted"/>
<name>A0A8S5UXS7_9CAUD</name>
<protein>
    <submittedName>
        <fullName evidence="1">Uncharacterized protein</fullName>
    </submittedName>
</protein>
<evidence type="ECO:0000313" key="1">
    <source>
        <dbReference type="EMBL" id="DAF99202.1"/>
    </source>
</evidence>
<dbReference type="EMBL" id="BK016161">
    <property type="protein sequence ID" value="DAF99202.1"/>
    <property type="molecule type" value="Genomic_DNA"/>
</dbReference>